<evidence type="ECO:0000259" key="9">
    <source>
        <dbReference type="Pfam" id="PF13807"/>
    </source>
</evidence>
<feature type="domain" description="Tyrosine-protein kinase G-rich" evidence="9">
    <location>
        <begin position="123"/>
        <end position="191"/>
    </location>
</feature>
<evidence type="ECO:0000256" key="4">
    <source>
        <dbReference type="ARBA" id="ARBA00022692"/>
    </source>
</evidence>
<sequence>MELHEYLNILKKRWSLIVVITLIATLISGVASYFIIKPTYKSDISVIIGKQDAGDAKTTTQNYNDVMMYQKLVKTYSTLVTSRTVAENAIQKLGLNMKAEQLQGMISVAPKGDTEFLTITVKSRDAKQAMEIANQLAVSLKEVSANIKKVDNVQILDPAELPTSPDNPKPKLNMAIACFLGLMVSVGVVFLLEYLDNTVKSPEDIEKLLGIPVIGTIPVIVDSEK</sequence>
<dbReference type="Pfam" id="PF02706">
    <property type="entry name" value="Wzz"/>
    <property type="match status" value="1"/>
</dbReference>
<dbReference type="InterPro" id="IPR003856">
    <property type="entry name" value="LPS_length_determ_N"/>
</dbReference>
<dbReference type="InterPro" id="IPR032807">
    <property type="entry name" value="GNVR"/>
</dbReference>
<reference evidence="10 11" key="1">
    <citation type="submission" date="2021-01" db="EMBL/GenBank/DDBJ databases">
        <title>Genome public.</title>
        <authorList>
            <person name="Liu C."/>
            <person name="Sun Q."/>
        </authorList>
    </citation>
    <scope>NUCLEOTIDE SEQUENCE [LARGE SCALE GENOMIC DNA]</scope>
    <source>
        <strain evidence="10 11">YIM B02515</strain>
    </source>
</reference>
<organism evidence="10 11">
    <name type="scientific">Clostridium rhizosphaerae</name>
    <dbReference type="NCBI Taxonomy" id="2803861"/>
    <lineage>
        <taxon>Bacteria</taxon>
        <taxon>Bacillati</taxon>
        <taxon>Bacillota</taxon>
        <taxon>Clostridia</taxon>
        <taxon>Eubacteriales</taxon>
        <taxon>Clostridiaceae</taxon>
        <taxon>Clostridium</taxon>
    </lineage>
</organism>
<keyword evidence="4 7" id="KW-0812">Transmembrane</keyword>
<evidence type="ECO:0000256" key="1">
    <source>
        <dbReference type="ARBA" id="ARBA00004651"/>
    </source>
</evidence>
<feature type="transmembrane region" description="Helical" evidence="7">
    <location>
        <begin position="14"/>
        <end position="36"/>
    </location>
</feature>
<evidence type="ECO:0000259" key="8">
    <source>
        <dbReference type="Pfam" id="PF02706"/>
    </source>
</evidence>
<evidence type="ECO:0000256" key="7">
    <source>
        <dbReference type="SAM" id="Phobius"/>
    </source>
</evidence>
<evidence type="ECO:0000256" key="6">
    <source>
        <dbReference type="ARBA" id="ARBA00023136"/>
    </source>
</evidence>
<protein>
    <submittedName>
        <fullName evidence="10">Lipopolysaccharide biosynthesis protein</fullName>
    </submittedName>
</protein>
<dbReference type="EMBL" id="JAESWC010000004">
    <property type="protein sequence ID" value="MBL4936269.1"/>
    <property type="molecule type" value="Genomic_DNA"/>
</dbReference>
<keyword evidence="6 7" id="KW-0472">Membrane</keyword>
<comment type="similarity">
    <text evidence="2">Belongs to the CpsC/CapA family.</text>
</comment>
<proteinExistence type="inferred from homology"/>
<dbReference type="PANTHER" id="PTHR32309">
    <property type="entry name" value="TYROSINE-PROTEIN KINASE"/>
    <property type="match status" value="1"/>
</dbReference>
<name>A0ABS1TA96_9CLOT</name>
<keyword evidence="11" id="KW-1185">Reference proteome</keyword>
<evidence type="ECO:0000313" key="10">
    <source>
        <dbReference type="EMBL" id="MBL4936269.1"/>
    </source>
</evidence>
<evidence type="ECO:0000256" key="3">
    <source>
        <dbReference type="ARBA" id="ARBA00022475"/>
    </source>
</evidence>
<evidence type="ECO:0000256" key="2">
    <source>
        <dbReference type="ARBA" id="ARBA00006683"/>
    </source>
</evidence>
<dbReference type="PANTHER" id="PTHR32309:SF13">
    <property type="entry name" value="FERRIC ENTEROBACTIN TRANSPORT PROTEIN FEPE"/>
    <property type="match status" value="1"/>
</dbReference>
<feature type="transmembrane region" description="Helical" evidence="7">
    <location>
        <begin position="172"/>
        <end position="192"/>
    </location>
</feature>
<evidence type="ECO:0000313" key="11">
    <source>
        <dbReference type="Proteomes" id="UP000632377"/>
    </source>
</evidence>
<comment type="caution">
    <text evidence="10">The sequence shown here is derived from an EMBL/GenBank/DDBJ whole genome shotgun (WGS) entry which is preliminary data.</text>
</comment>
<dbReference type="InterPro" id="IPR050445">
    <property type="entry name" value="Bact_polysacc_biosynth/exp"/>
</dbReference>
<accession>A0ABS1TA96</accession>
<keyword evidence="3" id="KW-1003">Cell membrane</keyword>
<feature type="domain" description="Polysaccharide chain length determinant N-terminal" evidence="8">
    <location>
        <begin position="2"/>
        <end position="93"/>
    </location>
</feature>
<dbReference type="Proteomes" id="UP000632377">
    <property type="component" value="Unassembled WGS sequence"/>
</dbReference>
<evidence type="ECO:0000256" key="5">
    <source>
        <dbReference type="ARBA" id="ARBA00022989"/>
    </source>
</evidence>
<gene>
    <name evidence="10" type="ORF">JK636_10905</name>
</gene>
<keyword evidence="5 7" id="KW-1133">Transmembrane helix</keyword>
<dbReference type="RefSeq" id="WP_202748979.1">
    <property type="nucleotide sequence ID" value="NZ_JAESWC010000004.1"/>
</dbReference>
<dbReference type="Pfam" id="PF13807">
    <property type="entry name" value="GNVR"/>
    <property type="match status" value="1"/>
</dbReference>
<comment type="subcellular location">
    <subcellularLocation>
        <location evidence="1">Cell membrane</location>
        <topology evidence="1">Multi-pass membrane protein</topology>
    </subcellularLocation>
</comment>